<name>A0A8S9ZMG9_9BILA</name>
<dbReference type="AlphaFoldDB" id="A0A8S9ZMG9"/>
<proteinExistence type="predicted"/>
<evidence type="ECO:0000313" key="2">
    <source>
        <dbReference type="Proteomes" id="UP000605970"/>
    </source>
</evidence>
<comment type="caution">
    <text evidence="1">The sequence shown here is derived from an EMBL/GenBank/DDBJ whole genome shotgun (WGS) entry which is preliminary data.</text>
</comment>
<gene>
    <name evidence="1" type="ORF">Mgra_00006082</name>
</gene>
<reference evidence="1" key="1">
    <citation type="journal article" date="2020" name="Ecol. Evol.">
        <title>Genome structure and content of the rice root-knot nematode (Meloidogyne graminicola).</title>
        <authorList>
            <person name="Phan N.T."/>
            <person name="Danchin E.G.J."/>
            <person name="Klopp C."/>
            <person name="Perfus-Barbeoch L."/>
            <person name="Kozlowski D.K."/>
            <person name="Koutsovoulos G.D."/>
            <person name="Lopez-Roques C."/>
            <person name="Bouchez O."/>
            <person name="Zahm M."/>
            <person name="Besnard G."/>
            <person name="Bellafiore S."/>
        </authorList>
    </citation>
    <scope>NUCLEOTIDE SEQUENCE</scope>
    <source>
        <strain evidence="1">VN-18</strain>
    </source>
</reference>
<dbReference type="Proteomes" id="UP000605970">
    <property type="component" value="Unassembled WGS sequence"/>
</dbReference>
<keyword evidence="2" id="KW-1185">Reference proteome</keyword>
<dbReference type="EMBL" id="JABEBT010000056">
    <property type="protein sequence ID" value="KAF7634511.1"/>
    <property type="molecule type" value="Genomic_DNA"/>
</dbReference>
<sequence>MTSSSLIYKLSGKIFKKVKVS</sequence>
<evidence type="ECO:0000313" key="1">
    <source>
        <dbReference type="EMBL" id="KAF7634511.1"/>
    </source>
</evidence>
<protein>
    <submittedName>
        <fullName evidence="1">Uncharacterized protein</fullName>
    </submittedName>
</protein>
<organism evidence="1 2">
    <name type="scientific">Meloidogyne graminicola</name>
    <dbReference type="NCBI Taxonomy" id="189291"/>
    <lineage>
        <taxon>Eukaryota</taxon>
        <taxon>Metazoa</taxon>
        <taxon>Ecdysozoa</taxon>
        <taxon>Nematoda</taxon>
        <taxon>Chromadorea</taxon>
        <taxon>Rhabditida</taxon>
        <taxon>Tylenchina</taxon>
        <taxon>Tylenchomorpha</taxon>
        <taxon>Tylenchoidea</taxon>
        <taxon>Meloidogynidae</taxon>
        <taxon>Meloidogyninae</taxon>
        <taxon>Meloidogyne</taxon>
    </lineage>
</organism>
<accession>A0A8S9ZMG9</accession>